<proteinExistence type="predicted"/>
<keyword evidence="2" id="KW-1185">Reference proteome</keyword>
<organism evidence="1 2">
    <name type="scientific">Proteiniphilum saccharofermentans</name>
    <dbReference type="NCBI Taxonomy" id="1642647"/>
    <lineage>
        <taxon>Bacteria</taxon>
        <taxon>Pseudomonadati</taxon>
        <taxon>Bacteroidota</taxon>
        <taxon>Bacteroidia</taxon>
        <taxon>Bacteroidales</taxon>
        <taxon>Dysgonomonadaceae</taxon>
        <taxon>Proteiniphilum</taxon>
    </lineage>
</organism>
<sequence length="49" mass="5590">MKENQAQNNLLNEVEVAYEKPEIEVIEMEMEHPILQSSSDGWDNGGVFP</sequence>
<dbReference type="KEGG" id="psac:PSM36_1244"/>
<dbReference type="STRING" id="1642647.PSM36_1244"/>
<evidence type="ECO:0000313" key="2">
    <source>
        <dbReference type="Proteomes" id="UP000187464"/>
    </source>
</evidence>
<reference evidence="1 2" key="1">
    <citation type="submission" date="2016-08" db="EMBL/GenBank/DDBJ databases">
        <authorList>
            <person name="Seilhamer J.J."/>
        </authorList>
    </citation>
    <scope>NUCLEOTIDE SEQUENCE [LARGE SCALE GENOMIC DNA]</scope>
    <source>
        <strain evidence="1">M3/6</strain>
    </source>
</reference>
<name>A0A1R3T457_9BACT</name>
<protein>
    <submittedName>
        <fullName evidence="1">Uncharacterized protein</fullName>
    </submittedName>
</protein>
<accession>A0A1R3T457</accession>
<dbReference type="EMBL" id="LT605205">
    <property type="protein sequence ID" value="SCD20068.1"/>
    <property type="molecule type" value="Genomic_DNA"/>
</dbReference>
<dbReference type="RefSeq" id="WP_154670970.1">
    <property type="nucleotide sequence ID" value="NZ_LT605205.1"/>
</dbReference>
<dbReference type="Proteomes" id="UP000187464">
    <property type="component" value="Chromosome I"/>
</dbReference>
<gene>
    <name evidence="1" type="ORF">PSM36_1244</name>
</gene>
<evidence type="ECO:0000313" key="1">
    <source>
        <dbReference type="EMBL" id="SCD20068.1"/>
    </source>
</evidence>
<dbReference type="AlphaFoldDB" id="A0A1R3T457"/>